<proteinExistence type="predicted"/>
<evidence type="ECO:0000256" key="1">
    <source>
        <dbReference type="SAM" id="MobiDB-lite"/>
    </source>
</evidence>
<reference evidence="3" key="1">
    <citation type="submission" date="2022-02" db="EMBL/GenBank/DDBJ databases">
        <authorList>
            <person name="King R."/>
        </authorList>
    </citation>
    <scope>NUCLEOTIDE SEQUENCE</scope>
</reference>
<sequence>MLDVIVKNKQRSAATLIMKKERKKHKDKNKKPPSDSCTPGCSSMDCMGLQQIPSSPPPSYEHSLQEPGQSSDHSGHLQQMAADDDICAEGSGQQPCNSEIECHSNGSPVRQEIFHKSSKEFYKAVAAQFGITCKMSDHCRCLECQSRYFDCEYDQENEQEKTDGGLGAGTPMFLSEVMHGSTCTLI</sequence>
<feature type="domain" description="DUF4802" evidence="2">
    <location>
        <begin position="116"/>
        <end position="181"/>
    </location>
</feature>
<dbReference type="Pfam" id="PF16060">
    <property type="entry name" value="DUF4802"/>
    <property type="match status" value="1"/>
</dbReference>
<protein>
    <recommendedName>
        <fullName evidence="2">DUF4802 domain-containing protein</fullName>
    </recommendedName>
</protein>
<feature type="region of interest" description="Disordered" evidence="1">
    <location>
        <begin position="52"/>
        <end position="78"/>
    </location>
</feature>
<dbReference type="EMBL" id="OU899036">
    <property type="protein sequence ID" value="CAH1733322.1"/>
    <property type="molecule type" value="Genomic_DNA"/>
</dbReference>
<evidence type="ECO:0000259" key="2">
    <source>
        <dbReference type="Pfam" id="PF16060"/>
    </source>
</evidence>
<feature type="compositionally biased region" description="Basic residues" evidence="1">
    <location>
        <begin position="20"/>
        <end position="31"/>
    </location>
</feature>
<reference evidence="3" key="2">
    <citation type="submission" date="2022-10" db="EMBL/GenBank/DDBJ databases">
        <authorList>
            <consortium name="ENA_rothamsted_submissions"/>
            <consortium name="culmorum"/>
            <person name="King R."/>
        </authorList>
    </citation>
    <scope>NUCLEOTIDE SEQUENCE</scope>
</reference>
<organism evidence="3 4">
    <name type="scientific">Aphis gossypii</name>
    <name type="common">Cotton aphid</name>
    <dbReference type="NCBI Taxonomy" id="80765"/>
    <lineage>
        <taxon>Eukaryota</taxon>
        <taxon>Metazoa</taxon>
        <taxon>Ecdysozoa</taxon>
        <taxon>Arthropoda</taxon>
        <taxon>Hexapoda</taxon>
        <taxon>Insecta</taxon>
        <taxon>Pterygota</taxon>
        <taxon>Neoptera</taxon>
        <taxon>Paraneoptera</taxon>
        <taxon>Hemiptera</taxon>
        <taxon>Sternorrhyncha</taxon>
        <taxon>Aphidomorpha</taxon>
        <taxon>Aphidoidea</taxon>
        <taxon>Aphididae</taxon>
        <taxon>Aphidini</taxon>
        <taxon>Aphis</taxon>
        <taxon>Aphis</taxon>
    </lineage>
</organism>
<name>A0A9P0JB43_APHGO</name>
<keyword evidence="4" id="KW-1185">Reference proteome</keyword>
<dbReference type="AlphaFoldDB" id="A0A9P0JB43"/>
<accession>A0A9P0JB43</accession>
<evidence type="ECO:0000313" key="3">
    <source>
        <dbReference type="EMBL" id="CAH1733322.1"/>
    </source>
</evidence>
<gene>
    <name evidence="3" type="ORF">APHIGO_LOCUS9652</name>
</gene>
<feature type="region of interest" description="Disordered" evidence="1">
    <location>
        <begin position="1"/>
        <end position="40"/>
    </location>
</feature>
<dbReference type="Proteomes" id="UP001154329">
    <property type="component" value="Chromosome 3"/>
</dbReference>
<dbReference type="InterPro" id="IPR032061">
    <property type="entry name" value="DUF4802"/>
</dbReference>
<evidence type="ECO:0000313" key="4">
    <source>
        <dbReference type="Proteomes" id="UP001154329"/>
    </source>
</evidence>